<reference evidence="2" key="1">
    <citation type="submission" date="2022-08" db="EMBL/GenBank/DDBJ databases">
        <authorList>
            <person name="Gutierrez-Valencia J."/>
        </authorList>
    </citation>
    <scope>NUCLEOTIDE SEQUENCE</scope>
</reference>
<evidence type="ECO:0000256" key="1">
    <source>
        <dbReference type="SAM" id="MobiDB-lite"/>
    </source>
</evidence>
<comment type="caution">
    <text evidence="2">The sequence shown here is derived from an EMBL/GenBank/DDBJ whole genome shotgun (WGS) entry which is preliminary data.</text>
</comment>
<evidence type="ECO:0000313" key="3">
    <source>
        <dbReference type="Proteomes" id="UP001154282"/>
    </source>
</evidence>
<organism evidence="2 3">
    <name type="scientific">Linum tenue</name>
    <dbReference type="NCBI Taxonomy" id="586396"/>
    <lineage>
        <taxon>Eukaryota</taxon>
        <taxon>Viridiplantae</taxon>
        <taxon>Streptophyta</taxon>
        <taxon>Embryophyta</taxon>
        <taxon>Tracheophyta</taxon>
        <taxon>Spermatophyta</taxon>
        <taxon>Magnoliopsida</taxon>
        <taxon>eudicotyledons</taxon>
        <taxon>Gunneridae</taxon>
        <taxon>Pentapetalae</taxon>
        <taxon>rosids</taxon>
        <taxon>fabids</taxon>
        <taxon>Malpighiales</taxon>
        <taxon>Linaceae</taxon>
        <taxon>Linum</taxon>
    </lineage>
</organism>
<feature type="compositionally biased region" description="Acidic residues" evidence="1">
    <location>
        <begin position="55"/>
        <end position="64"/>
    </location>
</feature>
<dbReference type="EMBL" id="CAMGYJ010000002">
    <property type="protein sequence ID" value="CAI0383052.1"/>
    <property type="molecule type" value="Genomic_DNA"/>
</dbReference>
<sequence>MWKLFGDNEPSPMSMHAHLWRQRTKSESSLLVFVFQIQGLSKAEAGGGSGGGADESSDDADDLPESPVDPTLSPKAIPLYRLAFRRPGTPSMNSEESVTTCFESSVAGVWSGGGDQYSAHGGGAAGRSGGCGEKKLLNLFI</sequence>
<dbReference type="Proteomes" id="UP001154282">
    <property type="component" value="Unassembled WGS sequence"/>
</dbReference>
<accession>A0AAV0HCV9</accession>
<evidence type="ECO:0000313" key="2">
    <source>
        <dbReference type="EMBL" id="CAI0383052.1"/>
    </source>
</evidence>
<dbReference type="AlphaFoldDB" id="A0AAV0HCV9"/>
<gene>
    <name evidence="2" type="ORF">LITE_LOCUS3838</name>
</gene>
<protein>
    <submittedName>
        <fullName evidence="2">Uncharacterized protein</fullName>
    </submittedName>
</protein>
<feature type="region of interest" description="Disordered" evidence="1">
    <location>
        <begin position="43"/>
        <end position="73"/>
    </location>
</feature>
<proteinExistence type="predicted"/>
<name>A0AAV0HCV9_9ROSI</name>
<keyword evidence="3" id="KW-1185">Reference proteome</keyword>